<keyword evidence="3" id="KW-0547">Nucleotide-binding</keyword>
<dbReference type="PANTHER" id="PTHR42711:SF5">
    <property type="entry name" value="ABC TRANSPORTER ATP-BINDING PROTEIN NATA"/>
    <property type="match status" value="1"/>
</dbReference>
<dbReference type="PANTHER" id="PTHR42711">
    <property type="entry name" value="ABC TRANSPORTER ATP-BINDING PROTEIN"/>
    <property type="match status" value="1"/>
</dbReference>
<feature type="domain" description="ABC transporter" evidence="5">
    <location>
        <begin position="1"/>
        <end position="46"/>
    </location>
</feature>
<dbReference type="RefSeq" id="WP_331701745.1">
    <property type="nucleotide sequence ID" value="NZ_JAZHFS010000004.1"/>
</dbReference>
<proteinExistence type="inferred from homology"/>
<evidence type="ECO:0000313" key="7">
    <source>
        <dbReference type="Proteomes" id="UP001498469"/>
    </source>
</evidence>
<sequence>MKVNSGEIFSLLGPNGAGKSSLINILTTLYKPTSGTVTILGKDLCKDPTDRLCFTARFY</sequence>
<reference evidence="6 7" key="1">
    <citation type="submission" date="2023-11" db="EMBL/GenBank/DDBJ databases">
        <title>Draft genome sequence of a psychrophilic Clostridium strain from permafrost water brine.</title>
        <authorList>
            <person name="Shcherbakova V.A."/>
            <person name="Trubitsyn V.E."/>
            <person name="Zakharyuk A.G."/>
        </authorList>
    </citation>
    <scope>NUCLEOTIDE SEQUENCE [LARGE SCALE GENOMIC DNA]</scope>
    <source>
        <strain evidence="6 7">14F</strain>
    </source>
</reference>
<dbReference type="Proteomes" id="UP001498469">
    <property type="component" value="Unassembled WGS sequence"/>
</dbReference>
<evidence type="ECO:0000259" key="5">
    <source>
        <dbReference type="Pfam" id="PF00005"/>
    </source>
</evidence>
<evidence type="ECO:0000256" key="3">
    <source>
        <dbReference type="ARBA" id="ARBA00022741"/>
    </source>
</evidence>
<dbReference type="Gene3D" id="3.40.50.300">
    <property type="entry name" value="P-loop containing nucleotide triphosphate hydrolases"/>
    <property type="match status" value="1"/>
</dbReference>
<organism evidence="6 7">
    <name type="scientific">Clostridium frigoriphilum</name>
    <dbReference type="NCBI Taxonomy" id="443253"/>
    <lineage>
        <taxon>Bacteria</taxon>
        <taxon>Bacillati</taxon>
        <taxon>Bacillota</taxon>
        <taxon>Clostridia</taxon>
        <taxon>Eubacteriales</taxon>
        <taxon>Clostridiaceae</taxon>
        <taxon>Clostridium</taxon>
    </lineage>
</organism>
<name>A0ABU7UL05_9CLOT</name>
<evidence type="ECO:0000313" key="6">
    <source>
        <dbReference type="EMBL" id="MEF2111931.1"/>
    </source>
</evidence>
<keyword evidence="4 6" id="KW-0067">ATP-binding</keyword>
<accession>A0ABU7UL05</accession>
<comment type="similarity">
    <text evidence="1">Belongs to the ABC transporter superfamily.</text>
</comment>
<protein>
    <submittedName>
        <fullName evidence="6">ATP-binding cassette domain-containing protein</fullName>
    </submittedName>
</protein>
<dbReference type="InterPro" id="IPR050763">
    <property type="entry name" value="ABC_transporter_ATP-binding"/>
</dbReference>
<evidence type="ECO:0000256" key="1">
    <source>
        <dbReference type="ARBA" id="ARBA00005417"/>
    </source>
</evidence>
<comment type="caution">
    <text evidence="6">The sequence shown here is derived from an EMBL/GenBank/DDBJ whole genome shotgun (WGS) entry which is preliminary data.</text>
</comment>
<evidence type="ECO:0000256" key="2">
    <source>
        <dbReference type="ARBA" id="ARBA00022448"/>
    </source>
</evidence>
<gene>
    <name evidence="6" type="ORF">SJI18_06360</name>
</gene>
<keyword evidence="7" id="KW-1185">Reference proteome</keyword>
<dbReference type="Pfam" id="PF00005">
    <property type="entry name" value="ABC_tran"/>
    <property type="match status" value="1"/>
</dbReference>
<dbReference type="SUPFAM" id="SSF52540">
    <property type="entry name" value="P-loop containing nucleoside triphosphate hydrolases"/>
    <property type="match status" value="1"/>
</dbReference>
<dbReference type="GO" id="GO:0005524">
    <property type="term" value="F:ATP binding"/>
    <property type="evidence" value="ECO:0007669"/>
    <property type="project" value="UniProtKB-KW"/>
</dbReference>
<keyword evidence="2" id="KW-0813">Transport</keyword>
<evidence type="ECO:0000256" key="4">
    <source>
        <dbReference type="ARBA" id="ARBA00022840"/>
    </source>
</evidence>
<dbReference type="EMBL" id="JAZHFS010000004">
    <property type="protein sequence ID" value="MEF2111931.1"/>
    <property type="molecule type" value="Genomic_DNA"/>
</dbReference>
<dbReference type="InterPro" id="IPR003439">
    <property type="entry name" value="ABC_transporter-like_ATP-bd"/>
</dbReference>
<dbReference type="InterPro" id="IPR027417">
    <property type="entry name" value="P-loop_NTPase"/>
</dbReference>